<proteinExistence type="predicted"/>
<name>Q5JLI0_ORYSJ</name>
<gene>
    <name evidence="2" type="primary">OJ1029_F04.27</name>
</gene>
<feature type="region of interest" description="Disordered" evidence="1">
    <location>
        <begin position="1"/>
        <end position="60"/>
    </location>
</feature>
<dbReference type="EMBL" id="AP003445">
    <property type="protein sequence ID" value="BAD87677.1"/>
    <property type="molecule type" value="Genomic_DNA"/>
</dbReference>
<evidence type="ECO:0000256" key="1">
    <source>
        <dbReference type="SAM" id="MobiDB-lite"/>
    </source>
</evidence>
<sequence>MHDPKWSMSARVGQRWSRPELRQPNLKGKSTEAAWNSGHPIWRDEQHIMDRQHRKSSSTSERPIALEVLVMELKTQPQLLKHRKFDPRTPAQLQMT</sequence>
<feature type="compositionally biased region" description="Basic and acidic residues" evidence="1">
    <location>
        <begin position="41"/>
        <end position="51"/>
    </location>
</feature>
<reference evidence="2" key="1">
    <citation type="journal article" date="2002" name="Nature">
        <title>The genome sequence and structure of rice chromosome 1.</title>
        <authorList>
            <person name="Sasaki T."/>
            <person name="Matsumoto T."/>
            <person name="Yamamoto K."/>
            <person name="Sakata K."/>
            <person name="Baba T."/>
            <person name="Katayose Y."/>
            <person name="Wu J."/>
            <person name="Niimura Y."/>
            <person name="Cheng Z."/>
            <person name="Nagamura Y."/>
            <person name="Antonio B.A."/>
            <person name="Kanamori H."/>
            <person name="Hosokawa S."/>
            <person name="Masukawa M."/>
            <person name="Arikawa K."/>
            <person name="Chiden Y."/>
            <person name="Hayashi M."/>
            <person name="Okamoto M."/>
            <person name="Ando T."/>
            <person name="Aoki H."/>
            <person name="Arita K."/>
            <person name="Hamada M."/>
            <person name="Harada C."/>
            <person name="Hijishita S."/>
            <person name="Honda M."/>
            <person name="Ichikawa Y."/>
            <person name="Idonuma A."/>
            <person name="Iijima M."/>
            <person name="Ikeda M."/>
            <person name="Ikeno M."/>
            <person name="Itoh S."/>
            <person name="Itoh T."/>
            <person name="Itoh Y."/>
            <person name="Itoh Y."/>
            <person name="Iwabuchi A."/>
            <person name="Kamiya K."/>
            <person name="Karasawa W."/>
            <person name="Katagiri S."/>
            <person name="Kikuta A."/>
            <person name="Kobayashi N."/>
            <person name="Kono I."/>
            <person name="Machita K."/>
            <person name="Maehara T."/>
            <person name="Mizuno H."/>
            <person name="Mizubayashi T."/>
            <person name="Mukai Y."/>
            <person name="Nagasaki H."/>
            <person name="Nakashima M."/>
            <person name="Nakama Y."/>
            <person name="Nakamichi Y."/>
            <person name="Nakamura M."/>
            <person name="Namiki N."/>
            <person name="Negishi M."/>
            <person name="Ohta I."/>
            <person name="Ono N."/>
            <person name="Saji S."/>
            <person name="Sakai K."/>
            <person name="Shibata M."/>
            <person name="Shimokawa T."/>
            <person name="Shomura A."/>
            <person name="Song J."/>
            <person name="Takazaki Y."/>
            <person name="Terasawa K."/>
            <person name="Tsuji K."/>
            <person name="Waki K."/>
            <person name="Yamagata H."/>
            <person name="Yamane H."/>
            <person name="Yoshiki S."/>
            <person name="Yoshihara R."/>
            <person name="Yukawa K."/>
            <person name="Zhong H."/>
            <person name="Iwama H."/>
            <person name="Endo T."/>
            <person name="Ito H."/>
            <person name="Hahn J.H."/>
            <person name="Kim H.I."/>
            <person name="Eun M.Y."/>
            <person name="Yano M."/>
            <person name="Jiang J."/>
            <person name="Gojobori T."/>
        </authorList>
    </citation>
    <scope>NUCLEOTIDE SEQUENCE [LARGE SCALE GENOMIC DNA]</scope>
</reference>
<dbReference type="AlphaFoldDB" id="Q5JLI0"/>
<accession>Q5JLI0</accession>
<protein>
    <submittedName>
        <fullName evidence="2">Uncharacterized protein</fullName>
    </submittedName>
</protein>
<dbReference type="Proteomes" id="UP000817658">
    <property type="component" value="Chromosome 1"/>
</dbReference>
<organism evidence="2">
    <name type="scientific">Oryza sativa subsp. japonica</name>
    <name type="common">Rice</name>
    <dbReference type="NCBI Taxonomy" id="39947"/>
    <lineage>
        <taxon>Eukaryota</taxon>
        <taxon>Viridiplantae</taxon>
        <taxon>Streptophyta</taxon>
        <taxon>Embryophyta</taxon>
        <taxon>Tracheophyta</taxon>
        <taxon>Spermatophyta</taxon>
        <taxon>Magnoliopsida</taxon>
        <taxon>Liliopsida</taxon>
        <taxon>Poales</taxon>
        <taxon>Poaceae</taxon>
        <taxon>BOP clade</taxon>
        <taxon>Oryzoideae</taxon>
        <taxon>Oryzeae</taxon>
        <taxon>Oryzinae</taxon>
        <taxon>Oryza</taxon>
        <taxon>Oryza sativa</taxon>
    </lineage>
</organism>
<evidence type="ECO:0000313" key="2">
    <source>
        <dbReference type="EMBL" id="BAD87677.1"/>
    </source>
</evidence>